<dbReference type="RefSeq" id="WP_197552141.1">
    <property type="nucleotide sequence ID" value="NZ_CP063212.1"/>
</dbReference>
<sequence length="237" mass="25972">MYLSQLLARLAPQVHTPIQFSWPDGFVAEEWFEDDTAGEPLTVGGTLLRQSSPRTCGAMVALVSRMLMEEDFRIGLRNVHDVEAGLYRDLRRGGVGPISWPASLGTPPWRLAHMLSARAHAWEGVPPASYRSMPVDTGTDSGKAVLQWVWHAVGVGLPVPLYTGGDIRGGLGRAVPRHVVLALPAKDDSPELSIYDPGSGYVYRVPIFSMAQRSTPLPAFGHWTHLTWAVLPQPMMN</sequence>
<protein>
    <submittedName>
        <fullName evidence="1">Uncharacterized protein</fullName>
    </submittedName>
</protein>
<proteinExistence type="predicted"/>
<gene>
    <name evidence="1" type="ORF">INS90_07195</name>
</gene>
<reference evidence="1 2" key="1">
    <citation type="submission" date="2020-10" db="EMBL/GenBank/DDBJ databases">
        <title>Trueperella pecoris sp. nov. isolated from bovine and porcine specimens.</title>
        <authorList>
            <person name="Schoenecker L."/>
            <person name="Schnydrig P."/>
            <person name="Brodard I."/>
            <person name="Thomann A."/>
            <person name="Hemphill A."/>
            <person name="Rodriguez-Campos S."/>
            <person name="Perreten V."/>
            <person name="Jores J."/>
            <person name="Kittl S."/>
        </authorList>
    </citation>
    <scope>NUCLEOTIDE SEQUENCE [LARGE SCALE GENOMIC DNA]</scope>
    <source>
        <strain evidence="1 2">19OD0592</strain>
    </source>
</reference>
<name>A0A7M1QYV6_9ACTO</name>
<evidence type="ECO:0000313" key="2">
    <source>
        <dbReference type="Proteomes" id="UP000594961"/>
    </source>
</evidence>
<evidence type="ECO:0000313" key="1">
    <source>
        <dbReference type="EMBL" id="QOR47056.1"/>
    </source>
</evidence>
<accession>A0A7M1QYV6</accession>
<organism evidence="1 2">
    <name type="scientific">Trueperella pecoris</name>
    <dbReference type="NCBI Taxonomy" id="2733571"/>
    <lineage>
        <taxon>Bacteria</taxon>
        <taxon>Bacillati</taxon>
        <taxon>Actinomycetota</taxon>
        <taxon>Actinomycetes</taxon>
        <taxon>Actinomycetales</taxon>
        <taxon>Actinomycetaceae</taxon>
        <taxon>Trueperella</taxon>
    </lineage>
</organism>
<dbReference type="Proteomes" id="UP000594961">
    <property type="component" value="Chromosome"/>
</dbReference>
<dbReference type="AlphaFoldDB" id="A0A7M1QYV6"/>
<dbReference type="EMBL" id="CP063212">
    <property type="protein sequence ID" value="QOR47056.1"/>
    <property type="molecule type" value="Genomic_DNA"/>
</dbReference>